<dbReference type="RefSeq" id="WP_126610365.1">
    <property type="nucleotide sequence ID" value="NZ_AP025145.1"/>
</dbReference>
<dbReference type="Proteomes" id="UP001156690">
    <property type="component" value="Unassembled WGS sequence"/>
</dbReference>
<organism evidence="2 3">
    <name type="scientific">Vibrio penaeicida</name>
    <dbReference type="NCBI Taxonomy" id="104609"/>
    <lineage>
        <taxon>Bacteria</taxon>
        <taxon>Pseudomonadati</taxon>
        <taxon>Pseudomonadota</taxon>
        <taxon>Gammaproteobacteria</taxon>
        <taxon>Vibrionales</taxon>
        <taxon>Vibrionaceae</taxon>
        <taxon>Vibrio</taxon>
    </lineage>
</organism>
<keyword evidence="1" id="KW-0732">Signal</keyword>
<proteinExistence type="predicted"/>
<evidence type="ECO:0000313" key="3">
    <source>
        <dbReference type="Proteomes" id="UP001156690"/>
    </source>
</evidence>
<gene>
    <name evidence="2" type="ORF">GCM10007932_51100</name>
</gene>
<feature type="chain" id="PRO_5043741869" evidence="1">
    <location>
        <begin position="27"/>
        <end position="324"/>
    </location>
</feature>
<keyword evidence="3" id="KW-1185">Reference proteome</keyword>
<protein>
    <submittedName>
        <fullName evidence="2">Uncharacterized protein</fullName>
    </submittedName>
</protein>
<comment type="caution">
    <text evidence="2">The sequence shown here is derived from an EMBL/GenBank/DDBJ whole genome shotgun (WGS) entry which is preliminary data.</text>
</comment>
<accession>A0AAV5NZE7</accession>
<dbReference type="EMBL" id="BSNX01000075">
    <property type="protein sequence ID" value="GLQ75747.1"/>
    <property type="molecule type" value="Genomic_DNA"/>
</dbReference>
<name>A0AAV5NZE7_9VIBR</name>
<evidence type="ECO:0000256" key="1">
    <source>
        <dbReference type="SAM" id="SignalP"/>
    </source>
</evidence>
<evidence type="ECO:0000313" key="2">
    <source>
        <dbReference type="EMBL" id="GLQ75747.1"/>
    </source>
</evidence>
<reference evidence="3" key="1">
    <citation type="journal article" date="2019" name="Int. J. Syst. Evol. Microbiol.">
        <title>The Global Catalogue of Microorganisms (GCM) 10K type strain sequencing project: providing services to taxonomists for standard genome sequencing and annotation.</title>
        <authorList>
            <consortium name="The Broad Institute Genomics Platform"/>
            <consortium name="The Broad Institute Genome Sequencing Center for Infectious Disease"/>
            <person name="Wu L."/>
            <person name="Ma J."/>
        </authorList>
    </citation>
    <scope>NUCLEOTIDE SEQUENCE [LARGE SCALE GENOMIC DNA]</scope>
    <source>
        <strain evidence="3">NBRC 15640</strain>
    </source>
</reference>
<sequence>MKVKRMFTKNAVAMATILVLSGCSNVPENKVADFSQSATNMLEHVSGVVSEYNQAKSHRDLTHLAAKYNGSSKAKLNSDEFEPLATYQLPENSPIIAISKALLAYSKALNDLASANNEADAELAALNLYQAAESSQWVSLPIPKEKEGIAQSALVALVGSYSEDKKQRALKKVITNSDAIVSQLSLRLVELIEEHQIGTAIYLSRSYVLSEEVQDFNRRANIRQMPLKASRDEIERLYAQWEEMAATPILVQQTIKAIDTFRMSHNQVAESLNSGTFTKATLVQTQARMKDVTARFNTTKGLLENCEEGVEVIDSKLSCKGQDK</sequence>
<dbReference type="AlphaFoldDB" id="A0AAV5NZE7"/>
<dbReference type="PROSITE" id="PS51257">
    <property type="entry name" value="PROKAR_LIPOPROTEIN"/>
    <property type="match status" value="1"/>
</dbReference>
<feature type="signal peptide" evidence="1">
    <location>
        <begin position="1"/>
        <end position="26"/>
    </location>
</feature>